<reference evidence="1 2" key="1">
    <citation type="submission" date="2024-09" db="EMBL/GenBank/DDBJ databases">
        <title>Chromosome-scale assembly of Riccia fluitans.</title>
        <authorList>
            <person name="Paukszto L."/>
            <person name="Sawicki J."/>
            <person name="Karawczyk K."/>
            <person name="Piernik-Szablinska J."/>
            <person name="Szczecinska M."/>
            <person name="Mazdziarz M."/>
        </authorList>
    </citation>
    <scope>NUCLEOTIDE SEQUENCE [LARGE SCALE GENOMIC DNA]</scope>
    <source>
        <strain evidence="1">Rf_01</strain>
        <tissue evidence="1">Aerial parts of the thallus</tissue>
    </source>
</reference>
<dbReference type="Proteomes" id="UP001605036">
    <property type="component" value="Unassembled WGS sequence"/>
</dbReference>
<accession>A0ABD1XF30</accession>
<dbReference type="EMBL" id="JBHFFA010000008">
    <property type="protein sequence ID" value="KAL2607547.1"/>
    <property type="molecule type" value="Genomic_DNA"/>
</dbReference>
<sequence length="107" mass="11926">MLLAWRRSSQSLQKATAQAQWRENSVIPWPRHSGAFIGDIRKSWLLALDWIVMPMVVGIGAKSLGYSVVIDRIQLQCVWINVTSVLNRGTGSTQCREAVVEIFSSGP</sequence>
<protein>
    <submittedName>
        <fullName evidence="1">Uncharacterized protein</fullName>
    </submittedName>
</protein>
<proteinExistence type="predicted"/>
<name>A0ABD1XF30_9MARC</name>
<dbReference type="AlphaFoldDB" id="A0ABD1XF30"/>
<keyword evidence="2" id="KW-1185">Reference proteome</keyword>
<comment type="caution">
    <text evidence="1">The sequence shown here is derived from an EMBL/GenBank/DDBJ whole genome shotgun (WGS) entry which is preliminary data.</text>
</comment>
<gene>
    <name evidence="1" type="ORF">R1flu_026120</name>
</gene>
<evidence type="ECO:0000313" key="2">
    <source>
        <dbReference type="Proteomes" id="UP001605036"/>
    </source>
</evidence>
<evidence type="ECO:0000313" key="1">
    <source>
        <dbReference type="EMBL" id="KAL2607547.1"/>
    </source>
</evidence>
<organism evidence="1 2">
    <name type="scientific">Riccia fluitans</name>
    <dbReference type="NCBI Taxonomy" id="41844"/>
    <lineage>
        <taxon>Eukaryota</taxon>
        <taxon>Viridiplantae</taxon>
        <taxon>Streptophyta</taxon>
        <taxon>Embryophyta</taxon>
        <taxon>Marchantiophyta</taxon>
        <taxon>Marchantiopsida</taxon>
        <taxon>Marchantiidae</taxon>
        <taxon>Marchantiales</taxon>
        <taxon>Ricciaceae</taxon>
        <taxon>Riccia</taxon>
    </lineage>
</organism>